<feature type="domain" description="FlgD Tudor-like" evidence="8">
    <location>
        <begin position="85"/>
        <end position="214"/>
    </location>
</feature>
<comment type="caution">
    <text evidence="9">The sequence shown here is derived from an EMBL/GenBank/DDBJ whole genome shotgun (WGS) entry which is preliminary data.</text>
</comment>
<dbReference type="Gene3D" id="2.30.30.910">
    <property type="match status" value="1"/>
</dbReference>
<sequence>MDIQSLAASQGASGNKQVSDKEQLDKDYDQFLQMLTTQMQNQDPLNPMDSAKFTEQLVQFSSVEQGIKQNEKLDKLLELQTGNATTDAVAMIGKQVEVAGDRIELAGGAAPFAYELQESAERVEVQVLDGNGAIVRTMAGEAGAGRHEMTWDGANDAGTALPDGTYTLVVGAVRGEKVTAAQTFGTARVTGVEAYDGEVRLDLGGRSVPLSEVRAVRENAAAS</sequence>
<evidence type="ECO:0000256" key="3">
    <source>
        <dbReference type="ARBA" id="ARBA00022795"/>
    </source>
</evidence>
<evidence type="ECO:0000259" key="8">
    <source>
        <dbReference type="Pfam" id="PF13861"/>
    </source>
</evidence>
<evidence type="ECO:0000256" key="2">
    <source>
        <dbReference type="ARBA" id="ARBA00016013"/>
    </source>
</evidence>
<accession>A0ABS1DI08</accession>
<dbReference type="Pfam" id="PF13860">
    <property type="entry name" value="FlgD_ig"/>
    <property type="match status" value="1"/>
</dbReference>
<proteinExistence type="inferred from homology"/>
<dbReference type="Gene3D" id="2.60.40.4070">
    <property type="match status" value="1"/>
</dbReference>
<evidence type="ECO:0000313" key="10">
    <source>
        <dbReference type="Proteomes" id="UP001296873"/>
    </source>
</evidence>
<feature type="compositionally biased region" description="Polar residues" evidence="6">
    <location>
        <begin position="1"/>
        <end position="17"/>
    </location>
</feature>
<evidence type="ECO:0000256" key="6">
    <source>
        <dbReference type="SAM" id="MobiDB-lite"/>
    </source>
</evidence>
<dbReference type="Pfam" id="PF03963">
    <property type="entry name" value="FlgD"/>
    <property type="match status" value="1"/>
</dbReference>
<name>A0ABS1DI08_9PROT</name>
<dbReference type="InterPro" id="IPR005648">
    <property type="entry name" value="FlgD"/>
</dbReference>
<keyword evidence="3 5" id="KW-1005">Bacterial flagellum biogenesis</keyword>
<keyword evidence="10" id="KW-1185">Reference proteome</keyword>
<dbReference type="Pfam" id="PF13861">
    <property type="entry name" value="FLgD_tudor"/>
    <property type="match status" value="1"/>
</dbReference>
<comment type="similarity">
    <text evidence="1 5">Belongs to the FlgD family.</text>
</comment>
<evidence type="ECO:0000256" key="1">
    <source>
        <dbReference type="ARBA" id="ARBA00010577"/>
    </source>
</evidence>
<feature type="region of interest" description="Disordered" evidence="6">
    <location>
        <begin position="1"/>
        <end position="23"/>
    </location>
</feature>
<dbReference type="RefSeq" id="WP_200341898.1">
    <property type="nucleotide sequence ID" value="NZ_NRRL01000052.1"/>
</dbReference>
<dbReference type="InterPro" id="IPR025965">
    <property type="entry name" value="FlgD/Vpr_Ig-like"/>
</dbReference>
<evidence type="ECO:0000259" key="7">
    <source>
        <dbReference type="Pfam" id="PF13860"/>
    </source>
</evidence>
<reference evidence="9 10" key="1">
    <citation type="journal article" date="2020" name="Microorganisms">
        <title>Osmotic Adaptation and Compatible Solute Biosynthesis of Phototrophic Bacteria as Revealed from Genome Analyses.</title>
        <authorList>
            <person name="Imhoff J.F."/>
            <person name="Rahn T."/>
            <person name="Kunzel S."/>
            <person name="Keller A."/>
            <person name="Neulinger S.C."/>
        </authorList>
    </citation>
    <scope>NUCLEOTIDE SEQUENCE [LARGE SCALE GENOMIC DNA]</scope>
    <source>
        <strain evidence="9 10">DSM 9895</strain>
    </source>
</reference>
<feature type="domain" description="FlgD/Vpr Ig-like" evidence="7">
    <location>
        <begin position="100"/>
        <end position="175"/>
    </location>
</feature>
<evidence type="ECO:0000256" key="4">
    <source>
        <dbReference type="ARBA" id="ARBA00024746"/>
    </source>
</evidence>
<organism evidence="9 10">
    <name type="scientific">Rhodovibrio sodomensis</name>
    <dbReference type="NCBI Taxonomy" id="1088"/>
    <lineage>
        <taxon>Bacteria</taxon>
        <taxon>Pseudomonadati</taxon>
        <taxon>Pseudomonadota</taxon>
        <taxon>Alphaproteobacteria</taxon>
        <taxon>Rhodospirillales</taxon>
        <taxon>Rhodovibrionaceae</taxon>
        <taxon>Rhodovibrio</taxon>
    </lineage>
</organism>
<gene>
    <name evidence="9" type="ORF">CKO28_16100</name>
</gene>
<protein>
    <recommendedName>
        <fullName evidence="2 5">Basal-body rod modification protein FlgD</fullName>
    </recommendedName>
</protein>
<dbReference type="EMBL" id="NRRL01000052">
    <property type="protein sequence ID" value="MBK1669562.1"/>
    <property type="molecule type" value="Genomic_DNA"/>
</dbReference>
<evidence type="ECO:0000256" key="5">
    <source>
        <dbReference type="RuleBase" id="RU362076"/>
    </source>
</evidence>
<dbReference type="InterPro" id="IPR025963">
    <property type="entry name" value="FLgD_Tudor"/>
</dbReference>
<dbReference type="Proteomes" id="UP001296873">
    <property type="component" value="Unassembled WGS sequence"/>
</dbReference>
<evidence type="ECO:0000313" key="9">
    <source>
        <dbReference type="EMBL" id="MBK1669562.1"/>
    </source>
</evidence>
<comment type="function">
    <text evidence="4 5">Required for flagellar hook formation. May act as a scaffolding protein.</text>
</comment>